<dbReference type="Pfam" id="PF07755">
    <property type="entry name" value="DUF1611"/>
    <property type="match status" value="1"/>
</dbReference>
<dbReference type="AlphaFoldDB" id="A0A383CQE8"/>
<organism evidence="3">
    <name type="scientific">marine metagenome</name>
    <dbReference type="NCBI Taxonomy" id="408172"/>
    <lineage>
        <taxon>unclassified sequences</taxon>
        <taxon>metagenomes</taxon>
        <taxon>ecological metagenomes</taxon>
    </lineage>
</organism>
<sequence length="184" mass="20348">MARYAILAIGSFDYILNKTGNMLIRYQPDDVVAVIDPEKAGRTADDIIGIGGLLPVVESFHDAEKYQPDTLVIGFAPPGGIINDETRKEILKAIDAGCHIICGMHVFLNDDDEISYRAKNNDVLLTDLRMPPNPPHFPKGTWKGRNIPVLLVIGTDCDSGKMTTAWEITQRLRSRGRKVNFIGT</sequence>
<dbReference type="InterPro" id="IPR027417">
    <property type="entry name" value="P-loop_NTPase"/>
</dbReference>
<dbReference type="EMBL" id="UINC01210907">
    <property type="protein sequence ID" value="SVE34577.1"/>
    <property type="molecule type" value="Genomic_DNA"/>
</dbReference>
<evidence type="ECO:0000259" key="1">
    <source>
        <dbReference type="Pfam" id="PF07755"/>
    </source>
</evidence>
<protein>
    <recommendedName>
        <fullName evidence="4">DUF1611 domain-containing protein</fullName>
    </recommendedName>
</protein>
<dbReference type="InterPro" id="IPR011669">
    <property type="entry name" value="DgcN-like"/>
</dbReference>
<feature type="domain" description="D-glutamate N-acetyltransferase-like C-terminal" evidence="1">
    <location>
        <begin position="139"/>
        <end position="184"/>
    </location>
</feature>
<dbReference type="InterPro" id="IPR035402">
    <property type="entry name" value="DgcN-like_N"/>
</dbReference>
<evidence type="ECO:0008006" key="4">
    <source>
        <dbReference type="Google" id="ProtNLM"/>
    </source>
</evidence>
<dbReference type="PANTHER" id="PTHR40690:SF1">
    <property type="entry name" value="DUF1611 DOMAIN-CONTAINING PROTEIN"/>
    <property type="match status" value="1"/>
</dbReference>
<proteinExistence type="predicted"/>
<reference evidence="3" key="1">
    <citation type="submission" date="2018-05" db="EMBL/GenBank/DDBJ databases">
        <authorList>
            <person name="Lanie J.A."/>
            <person name="Ng W.-L."/>
            <person name="Kazmierczak K.M."/>
            <person name="Andrzejewski T.M."/>
            <person name="Davidsen T.M."/>
            <person name="Wayne K.J."/>
            <person name="Tettelin H."/>
            <person name="Glass J.I."/>
            <person name="Rusch D."/>
            <person name="Podicherti R."/>
            <person name="Tsui H.-C.T."/>
            <person name="Winkler M.E."/>
        </authorList>
    </citation>
    <scope>NUCLEOTIDE SEQUENCE</scope>
</reference>
<dbReference type="Pfam" id="PF17396">
    <property type="entry name" value="DUF1611_N"/>
    <property type="match status" value="1"/>
</dbReference>
<feature type="non-terminal residue" evidence="3">
    <location>
        <position position="184"/>
    </location>
</feature>
<accession>A0A383CQE8</accession>
<name>A0A383CQE8_9ZZZZ</name>
<dbReference type="Gene3D" id="3.40.50.300">
    <property type="entry name" value="P-loop containing nucleotide triphosphate hydrolases"/>
    <property type="match status" value="1"/>
</dbReference>
<dbReference type="InterPro" id="IPR035086">
    <property type="entry name" value="DgcN-like_C"/>
</dbReference>
<feature type="domain" description="D-glutamate N-acetyltransferase-like N-terminal" evidence="2">
    <location>
        <begin position="37"/>
        <end position="131"/>
    </location>
</feature>
<dbReference type="PANTHER" id="PTHR40690">
    <property type="entry name" value="GLL3100 PROTEIN"/>
    <property type="match status" value="1"/>
</dbReference>
<evidence type="ECO:0000313" key="3">
    <source>
        <dbReference type="EMBL" id="SVE34577.1"/>
    </source>
</evidence>
<dbReference type="SUPFAM" id="SSF52540">
    <property type="entry name" value="P-loop containing nucleoside triphosphate hydrolases"/>
    <property type="match status" value="1"/>
</dbReference>
<evidence type="ECO:0000259" key="2">
    <source>
        <dbReference type="Pfam" id="PF17396"/>
    </source>
</evidence>
<dbReference type="Gene3D" id="3.40.50.720">
    <property type="entry name" value="NAD(P)-binding Rossmann-like Domain"/>
    <property type="match status" value="1"/>
</dbReference>
<gene>
    <name evidence="3" type="ORF">METZ01_LOCUS487431</name>
</gene>